<evidence type="ECO:0000256" key="1">
    <source>
        <dbReference type="ARBA" id="ARBA00022723"/>
    </source>
</evidence>
<feature type="domain" description="RanBD1" evidence="6">
    <location>
        <begin position="992"/>
        <end position="1129"/>
    </location>
</feature>
<dbReference type="EnsemblMetazoa" id="GPPI021121-RA">
    <property type="protein sequence ID" value="GPPI021121-PA"/>
    <property type="gene ID" value="GPPI021121"/>
</dbReference>
<dbReference type="GO" id="GO:0008270">
    <property type="term" value="F:zinc ion binding"/>
    <property type="evidence" value="ECO:0007669"/>
    <property type="project" value="UniProtKB-KW"/>
</dbReference>
<feature type="region of interest" description="Disordered" evidence="5">
    <location>
        <begin position="752"/>
        <end position="777"/>
    </location>
</feature>
<dbReference type="GO" id="GO:0005643">
    <property type="term" value="C:nuclear pore"/>
    <property type="evidence" value="ECO:0007669"/>
    <property type="project" value="TreeGrafter"/>
</dbReference>
<dbReference type="PROSITE" id="PS50199">
    <property type="entry name" value="ZF_RANBP2_2"/>
    <property type="match status" value="1"/>
</dbReference>
<evidence type="ECO:0000256" key="4">
    <source>
        <dbReference type="PROSITE-ProRule" id="PRU00322"/>
    </source>
</evidence>
<evidence type="ECO:0000313" key="9">
    <source>
        <dbReference type="Proteomes" id="UP000092460"/>
    </source>
</evidence>
<dbReference type="SMART" id="SM00160">
    <property type="entry name" value="RanBD"/>
    <property type="match status" value="2"/>
</dbReference>
<dbReference type="STRING" id="67801.A0A1B0B792"/>
<feature type="region of interest" description="Disordered" evidence="5">
    <location>
        <begin position="819"/>
        <end position="858"/>
    </location>
</feature>
<dbReference type="InterPro" id="IPR036443">
    <property type="entry name" value="Znf_RanBP2_sf"/>
</dbReference>
<dbReference type="EMBL" id="JXJN01009421">
    <property type="status" value="NOT_ANNOTATED_CDS"/>
    <property type="molecule type" value="Genomic_DNA"/>
</dbReference>
<keyword evidence="3" id="KW-0862">Zinc</keyword>
<dbReference type="GO" id="GO:0005737">
    <property type="term" value="C:cytoplasm"/>
    <property type="evidence" value="ECO:0007669"/>
    <property type="project" value="TreeGrafter"/>
</dbReference>
<dbReference type="SUPFAM" id="SSF90209">
    <property type="entry name" value="Ran binding protein zinc finger-like"/>
    <property type="match status" value="1"/>
</dbReference>
<dbReference type="PROSITE" id="PS50196">
    <property type="entry name" value="RANBD1"/>
    <property type="match status" value="2"/>
</dbReference>
<accession>A0A1B0B792</accession>
<evidence type="ECO:0000256" key="5">
    <source>
        <dbReference type="SAM" id="MobiDB-lite"/>
    </source>
</evidence>
<dbReference type="Gene3D" id="4.10.1060.10">
    <property type="entry name" value="Zinc finger, RanBP2-type"/>
    <property type="match status" value="1"/>
</dbReference>
<keyword evidence="2 4" id="KW-0863">Zinc-finger</keyword>
<proteinExistence type="predicted"/>
<organism evidence="8 9">
    <name type="scientific">Glossina palpalis gambiensis</name>
    <dbReference type="NCBI Taxonomy" id="67801"/>
    <lineage>
        <taxon>Eukaryota</taxon>
        <taxon>Metazoa</taxon>
        <taxon>Ecdysozoa</taxon>
        <taxon>Arthropoda</taxon>
        <taxon>Hexapoda</taxon>
        <taxon>Insecta</taxon>
        <taxon>Pterygota</taxon>
        <taxon>Neoptera</taxon>
        <taxon>Endopterygota</taxon>
        <taxon>Diptera</taxon>
        <taxon>Brachycera</taxon>
        <taxon>Muscomorpha</taxon>
        <taxon>Hippoboscoidea</taxon>
        <taxon>Glossinidae</taxon>
        <taxon>Glossina</taxon>
    </lineage>
</organism>
<dbReference type="InterPro" id="IPR045255">
    <property type="entry name" value="RanBP1-like"/>
</dbReference>
<dbReference type="FunFam" id="2.30.29.30:FF:000018">
    <property type="entry name" value="E3 SUMO-protein ligase RanBP2"/>
    <property type="match status" value="1"/>
</dbReference>
<protein>
    <recommendedName>
        <fullName evidence="10">RanBP2-type domain-containing protein</fullName>
    </recommendedName>
</protein>
<dbReference type="SMART" id="SM00547">
    <property type="entry name" value="ZnF_RBZ"/>
    <property type="match status" value="1"/>
</dbReference>
<dbReference type="InterPro" id="IPR011993">
    <property type="entry name" value="PH-like_dom_sf"/>
</dbReference>
<dbReference type="PANTHER" id="PTHR23138:SF87">
    <property type="entry name" value="E3 SUMO-PROTEIN LIGASE RANBP2"/>
    <property type="match status" value="1"/>
</dbReference>
<dbReference type="VEuPathDB" id="VectorBase:GPPI021121"/>
<dbReference type="PROSITE" id="PS01358">
    <property type="entry name" value="ZF_RANBP2_1"/>
    <property type="match status" value="1"/>
</dbReference>
<dbReference type="GO" id="GO:0005096">
    <property type="term" value="F:GTPase activator activity"/>
    <property type="evidence" value="ECO:0007669"/>
    <property type="project" value="TreeGrafter"/>
</dbReference>
<reference evidence="8" key="2">
    <citation type="submission" date="2020-05" db="UniProtKB">
        <authorList>
            <consortium name="EnsemblMetazoa"/>
        </authorList>
    </citation>
    <scope>IDENTIFICATION</scope>
    <source>
        <strain evidence="8">IAEA</strain>
    </source>
</reference>
<evidence type="ECO:0000259" key="6">
    <source>
        <dbReference type="PROSITE" id="PS50196"/>
    </source>
</evidence>
<dbReference type="Proteomes" id="UP000092460">
    <property type="component" value="Unassembled WGS sequence"/>
</dbReference>
<dbReference type="PANTHER" id="PTHR23138">
    <property type="entry name" value="RAN BINDING PROTEIN"/>
    <property type="match status" value="1"/>
</dbReference>
<reference evidence="9" key="1">
    <citation type="submission" date="2015-01" db="EMBL/GenBank/DDBJ databases">
        <authorList>
            <person name="Aksoy S."/>
            <person name="Warren W."/>
            <person name="Wilson R.K."/>
        </authorList>
    </citation>
    <scope>NUCLEOTIDE SEQUENCE [LARGE SCALE GENOMIC DNA]</scope>
    <source>
        <strain evidence="9">IAEA</strain>
    </source>
</reference>
<evidence type="ECO:0008006" key="10">
    <source>
        <dbReference type="Google" id="ProtNLM"/>
    </source>
</evidence>
<dbReference type="AlphaFoldDB" id="A0A1B0B792"/>
<dbReference type="Pfam" id="PF00638">
    <property type="entry name" value="Ran_BP1"/>
    <property type="match status" value="2"/>
</dbReference>
<feature type="domain" description="RanBP2-type" evidence="7">
    <location>
        <begin position="522"/>
        <end position="551"/>
    </location>
</feature>
<keyword evidence="1" id="KW-0479">Metal-binding</keyword>
<evidence type="ECO:0000313" key="8">
    <source>
        <dbReference type="EnsemblMetazoa" id="GPPI021121-PA"/>
    </source>
</evidence>
<dbReference type="InterPro" id="IPR001876">
    <property type="entry name" value="Znf_RanBP2"/>
</dbReference>
<feature type="domain" description="RanBD1" evidence="6">
    <location>
        <begin position="268"/>
        <end position="405"/>
    </location>
</feature>
<dbReference type="EMBL" id="JXJN01009422">
    <property type="status" value="NOT_ANNOTATED_CDS"/>
    <property type="molecule type" value="Genomic_DNA"/>
</dbReference>
<keyword evidence="9" id="KW-1185">Reference proteome</keyword>
<evidence type="ECO:0000256" key="3">
    <source>
        <dbReference type="ARBA" id="ARBA00022833"/>
    </source>
</evidence>
<dbReference type="SUPFAM" id="SSF50729">
    <property type="entry name" value="PH domain-like"/>
    <property type="match status" value="2"/>
</dbReference>
<dbReference type="InterPro" id="IPR000156">
    <property type="entry name" value="Ran_bind_dom"/>
</dbReference>
<evidence type="ECO:0000259" key="7">
    <source>
        <dbReference type="PROSITE" id="PS50199"/>
    </source>
</evidence>
<name>A0A1B0B792_9MUSC</name>
<evidence type="ECO:0000256" key="2">
    <source>
        <dbReference type="ARBA" id="ARBA00022771"/>
    </source>
</evidence>
<dbReference type="Gene3D" id="2.30.29.30">
    <property type="entry name" value="Pleckstrin-homology domain (PH domain)/Phosphotyrosine-binding domain (PTB)"/>
    <property type="match status" value="2"/>
</dbReference>
<sequence>MENVANQMAFILDLLKEQFLESLKPELQSISKEVISSLKCELQSITKEVISMKDMIRNLEKTMKKSLTPSIPPSDLLPNANSATCELPQLPTMSVTIPPHPLRNQHLESEGGISKTINSISSSVGTTDNSSAAVSVASTKAFNKYATFSCKPEVEAPAVFDSFKDNNSTMALINCTSKVIGTISSSTSASSVTSTNTSINTISSSKNITTASPFASNNLNKSPTAAFSIATAITTSVVPVMVSKENATSNLNKSAASDTGDDHVPISEFQAVIPLPDVVEIKTGEENEIVLFEHRAKLMRFDKKAGEWKERGLGNFKLLQDKHDIDKLRVLMRREQVHKLCCNQRVYKDTAFIYRKNSDTALSWAGLDFSDNELLVEILTIRFKTPEVCKQFLKALNEAQDRMSAEGKETNVQSSKASSEAVAKNTVIGSCLAYGSPKDKVSPKSTVSNIVAPISKSFNIGLPATGAANTMLTPSLPTQFTFTFQKSNVNSAIACSDKRLTTDLSQTSLTSIGAFEDQFKPNAGSWACQACNILNGADKMYCVACGSPKDNKVSPKSTVSNIVAPISKSFNFGFAATGAANTMLTPSLPTQFTFTFQKSNVNSEVLTTDLSQTSLTSAISKKESNTNGLFLSDLAQKFRFSFPVAKISKSEIITPKVDFAFNAGSTPTKGVFTFTTSSTTSTSLSDIPNTTMLPNPAAVESSDKLGFLNGLPQQNTEALILTKMNTGQESAKEAFSLNRKVFNFILKPKCSGKSCKSPSKFDSVADDAEDEDTKSAQLDEWQNSVHTTQSIPLPGKNKKIADKFMKAVKKTLDGNTSPKVEIAGTSTSVRTSASLGPTASNMTEETDNSSFLSFTGHPSNENTTADGCIFGSGENPATTTTHVATSLFERLTVTTTTGSANTGPFVDLSKTATAAIGFASLAAKASKDDKVTIAFAKGKEKPGPGNFIGLTDQNAFARFAKPLAGVNDAKSNQTDSCSSAENNFNDKNYDPHYEPVIALPAEIVITTGEEEETKLFGERATLFRWDDTSKEWKERGVGELKILFHPIKQTYRMLMRREKIYKLILNHLVNTEFSFNEMKKNPKSFLWGTMNYAECPEGVLEELAVRFKNVILAELFREQLNKCIAANQNRAN</sequence>